<dbReference type="EMBL" id="JAIWYP010000007">
    <property type="protein sequence ID" value="KAH3798358.1"/>
    <property type="molecule type" value="Genomic_DNA"/>
</dbReference>
<keyword evidence="2" id="KW-1185">Reference proteome</keyword>
<name>A0A9D4FJH8_DREPO</name>
<dbReference type="AlphaFoldDB" id="A0A9D4FJH8"/>
<reference evidence="1" key="1">
    <citation type="journal article" date="2019" name="bioRxiv">
        <title>The Genome of the Zebra Mussel, Dreissena polymorpha: A Resource for Invasive Species Research.</title>
        <authorList>
            <person name="McCartney M.A."/>
            <person name="Auch B."/>
            <person name="Kono T."/>
            <person name="Mallez S."/>
            <person name="Zhang Y."/>
            <person name="Obille A."/>
            <person name="Becker A."/>
            <person name="Abrahante J.E."/>
            <person name="Garbe J."/>
            <person name="Badalamenti J.P."/>
            <person name="Herman A."/>
            <person name="Mangelson H."/>
            <person name="Liachko I."/>
            <person name="Sullivan S."/>
            <person name="Sone E.D."/>
            <person name="Koren S."/>
            <person name="Silverstein K.A.T."/>
            <person name="Beckman K.B."/>
            <person name="Gohl D.M."/>
        </authorList>
    </citation>
    <scope>NUCLEOTIDE SEQUENCE</scope>
    <source>
        <strain evidence="1">Duluth1</strain>
        <tissue evidence="1">Whole animal</tissue>
    </source>
</reference>
<gene>
    <name evidence="1" type="ORF">DPMN_151957</name>
</gene>
<comment type="caution">
    <text evidence="1">The sequence shown here is derived from an EMBL/GenBank/DDBJ whole genome shotgun (WGS) entry which is preliminary data.</text>
</comment>
<evidence type="ECO:0000313" key="1">
    <source>
        <dbReference type="EMBL" id="KAH3798358.1"/>
    </source>
</evidence>
<accession>A0A9D4FJH8</accession>
<protein>
    <submittedName>
        <fullName evidence="1">Uncharacterized protein</fullName>
    </submittedName>
</protein>
<sequence>MCGPHGLVCDNTLRTCIKPSVPITRPNSNIVCYTEFLELERQANERHKNRVRRRPKVNMEFVPEYNIDVPRAPAFRSE</sequence>
<organism evidence="1 2">
    <name type="scientific">Dreissena polymorpha</name>
    <name type="common">Zebra mussel</name>
    <name type="synonym">Mytilus polymorpha</name>
    <dbReference type="NCBI Taxonomy" id="45954"/>
    <lineage>
        <taxon>Eukaryota</taxon>
        <taxon>Metazoa</taxon>
        <taxon>Spiralia</taxon>
        <taxon>Lophotrochozoa</taxon>
        <taxon>Mollusca</taxon>
        <taxon>Bivalvia</taxon>
        <taxon>Autobranchia</taxon>
        <taxon>Heteroconchia</taxon>
        <taxon>Euheterodonta</taxon>
        <taxon>Imparidentia</taxon>
        <taxon>Neoheterodontei</taxon>
        <taxon>Myida</taxon>
        <taxon>Dreissenoidea</taxon>
        <taxon>Dreissenidae</taxon>
        <taxon>Dreissena</taxon>
    </lineage>
</organism>
<evidence type="ECO:0000313" key="2">
    <source>
        <dbReference type="Proteomes" id="UP000828390"/>
    </source>
</evidence>
<dbReference type="Proteomes" id="UP000828390">
    <property type="component" value="Unassembled WGS sequence"/>
</dbReference>
<proteinExistence type="predicted"/>
<reference evidence="1" key="2">
    <citation type="submission" date="2020-11" db="EMBL/GenBank/DDBJ databases">
        <authorList>
            <person name="McCartney M.A."/>
            <person name="Auch B."/>
            <person name="Kono T."/>
            <person name="Mallez S."/>
            <person name="Becker A."/>
            <person name="Gohl D.M."/>
            <person name="Silverstein K.A.T."/>
            <person name="Koren S."/>
            <person name="Bechman K.B."/>
            <person name="Herman A."/>
            <person name="Abrahante J.E."/>
            <person name="Garbe J."/>
        </authorList>
    </citation>
    <scope>NUCLEOTIDE SEQUENCE</scope>
    <source>
        <strain evidence="1">Duluth1</strain>
        <tissue evidence="1">Whole animal</tissue>
    </source>
</reference>